<dbReference type="Proteomes" id="UP000468735">
    <property type="component" value="Unassembled WGS sequence"/>
</dbReference>
<protein>
    <recommendedName>
        <fullName evidence="3">Exo-alpha-sialidase</fullName>
    </recommendedName>
</protein>
<comment type="caution">
    <text evidence="1">The sequence shown here is derived from an EMBL/GenBank/DDBJ whole genome shotgun (WGS) entry which is preliminary data.</text>
</comment>
<dbReference type="AlphaFoldDB" id="A0A6H9YG24"/>
<evidence type="ECO:0000313" key="2">
    <source>
        <dbReference type="Proteomes" id="UP000468735"/>
    </source>
</evidence>
<gene>
    <name evidence="1" type="ORF">F8566_43600</name>
</gene>
<proteinExistence type="predicted"/>
<reference evidence="1 2" key="1">
    <citation type="submission" date="2019-09" db="EMBL/GenBank/DDBJ databases">
        <title>Actinomadura physcomitrii sp. nov., a novel actinomycete isolated from moss [Physcomitrium sphaericum (Ludw) Fuernr].</title>
        <authorList>
            <person name="Zhuang X."/>
            <person name="Liu C."/>
        </authorList>
    </citation>
    <scope>NUCLEOTIDE SEQUENCE [LARGE SCALE GENOMIC DNA]</scope>
    <source>
        <strain evidence="1 2">HMC1</strain>
    </source>
</reference>
<dbReference type="RefSeq" id="WP_151569226.1">
    <property type="nucleotide sequence ID" value="NZ_WBMT01000028.1"/>
</dbReference>
<name>A0A6H9YG24_9ACTN</name>
<sequence>MKSAVMVLPGGTTWQPIDPAVADAPHLLSAVAAASPTDIWVAGHADQQPLLARWDGSSWVVPPGPEPEAALVGAGIQGIALTSGPVRAIAVGGGYDRLGGTEVPLIRHWNGSSWSASAAPEPASDYVLTDVTAAGVGAWAVGHGFPWGAAGPVALHWSGTDWQAVPMPQIPKGKLLAVSASGPDDVWAVGADDRAGLIMHYDGRAWARVPCPSTRFPLTDVIAIAPDEAWAVGRDRVLQWNGRKWKRVKAPITAANTITATAPDDVWVAGGHGELAHYDGHRWTVATSPQPMGDSTVWLASASVPDGVCMVGSHQVVRATAMDTDSTISAQSSD</sequence>
<organism evidence="1 2">
    <name type="scientific">Actinomadura rudentiformis</name>
    <dbReference type="NCBI Taxonomy" id="359158"/>
    <lineage>
        <taxon>Bacteria</taxon>
        <taxon>Bacillati</taxon>
        <taxon>Actinomycetota</taxon>
        <taxon>Actinomycetes</taxon>
        <taxon>Streptosporangiales</taxon>
        <taxon>Thermomonosporaceae</taxon>
        <taxon>Actinomadura</taxon>
    </lineage>
</organism>
<keyword evidence="2" id="KW-1185">Reference proteome</keyword>
<dbReference type="OrthoDB" id="3454650at2"/>
<dbReference type="SUPFAM" id="SSF110296">
    <property type="entry name" value="Oligoxyloglucan reducing end-specific cellobiohydrolase"/>
    <property type="match status" value="1"/>
</dbReference>
<evidence type="ECO:0008006" key="3">
    <source>
        <dbReference type="Google" id="ProtNLM"/>
    </source>
</evidence>
<evidence type="ECO:0000313" key="1">
    <source>
        <dbReference type="EMBL" id="KAB2340806.1"/>
    </source>
</evidence>
<accession>A0A6H9YG24</accession>
<dbReference type="EMBL" id="WBMT01000028">
    <property type="protein sequence ID" value="KAB2340806.1"/>
    <property type="molecule type" value="Genomic_DNA"/>
</dbReference>